<dbReference type="OrthoDB" id="7777654at2759"/>
<gene>
    <name evidence="2" type="ORF">PHLGIDRAFT_123663</name>
</gene>
<dbReference type="InterPro" id="IPR002937">
    <property type="entry name" value="Amino_oxidase"/>
</dbReference>
<evidence type="ECO:0000259" key="1">
    <source>
        <dbReference type="Pfam" id="PF01593"/>
    </source>
</evidence>
<feature type="non-terminal residue" evidence="2">
    <location>
        <position position="402"/>
    </location>
</feature>
<protein>
    <recommendedName>
        <fullName evidence="1">Amine oxidase domain-containing protein</fullName>
    </recommendedName>
</protein>
<accession>A0A0C3N9D8</accession>
<dbReference type="InterPro" id="IPR036188">
    <property type="entry name" value="FAD/NAD-bd_sf"/>
</dbReference>
<dbReference type="Pfam" id="PF01593">
    <property type="entry name" value="Amino_oxidase"/>
    <property type="match status" value="1"/>
</dbReference>
<dbReference type="HOGENOM" id="CLU_714883_0_0_1"/>
<sequence length="402" mass="44562">MTTHPSCRDDPLNHYACNTIADHHRTLADNYGVRLPDPTAYLQDQPALPVPKCAAKVGIIGGGIGGLYAALLLQEQGIPYEILEASPRLGGRLFTHRMGDRPNDYYDVGAMRFPNTEVMQPLFDLFAKIGLRTGQYLFKDRRGNSALLFNDVQRKRADGPVTPQKFDITGVPPEPYGNLGWEKNVANVVEPFSKRLIHDFRTKGDRGWEVMMDYDKYSMRAYMAGNRSDKDKYDGLDELNLMPYPLEVVNWCETFDKSSGWYDRALSETVLEALAFSWDGKPIDWKYIVSVPLALHPSALLLTAPSGGSSQLPLTLDEYMSKQPGYTRPFFNTRVVGMSCVDPADMPPSSQTVSQTVSAAAGRAAKRFAAGDDLPDVGCIAVHVADGPPRYYSHVITTTTLP</sequence>
<dbReference type="Proteomes" id="UP000053257">
    <property type="component" value="Unassembled WGS sequence"/>
</dbReference>
<proteinExistence type="predicted"/>
<feature type="domain" description="Amine oxidase" evidence="1">
    <location>
        <begin position="64"/>
        <end position="233"/>
    </location>
</feature>
<dbReference type="AlphaFoldDB" id="A0A0C3N9D8"/>
<dbReference type="PANTHER" id="PTHR10742:SF342">
    <property type="entry name" value="AMINE OXIDASE"/>
    <property type="match status" value="1"/>
</dbReference>
<dbReference type="EMBL" id="KN840933">
    <property type="protein sequence ID" value="KIP01104.1"/>
    <property type="molecule type" value="Genomic_DNA"/>
</dbReference>
<organism evidence="2 3">
    <name type="scientific">Phlebiopsis gigantea (strain 11061_1 CR5-6)</name>
    <name type="common">White-rot fungus</name>
    <name type="synonym">Peniophora gigantea</name>
    <dbReference type="NCBI Taxonomy" id="745531"/>
    <lineage>
        <taxon>Eukaryota</taxon>
        <taxon>Fungi</taxon>
        <taxon>Dikarya</taxon>
        <taxon>Basidiomycota</taxon>
        <taxon>Agaricomycotina</taxon>
        <taxon>Agaricomycetes</taxon>
        <taxon>Polyporales</taxon>
        <taxon>Phanerochaetaceae</taxon>
        <taxon>Phlebiopsis</taxon>
    </lineage>
</organism>
<dbReference type="PANTHER" id="PTHR10742">
    <property type="entry name" value="FLAVIN MONOAMINE OXIDASE"/>
    <property type="match status" value="1"/>
</dbReference>
<reference evidence="2 3" key="1">
    <citation type="journal article" date="2014" name="PLoS Genet.">
        <title>Analysis of the Phlebiopsis gigantea genome, transcriptome and secretome provides insight into its pioneer colonization strategies of wood.</title>
        <authorList>
            <person name="Hori C."/>
            <person name="Ishida T."/>
            <person name="Igarashi K."/>
            <person name="Samejima M."/>
            <person name="Suzuki H."/>
            <person name="Master E."/>
            <person name="Ferreira P."/>
            <person name="Ruiz-Duenas F.J."/>
            <person name="Held B."/>
            <person name="Canessa P."/>
            <person name="Larrondo L.F."/>
            <person name="Schmoll M."/>
            <person name="Druzhinina I.S."/>
            <person name="Kubicek C.P."/>
            <person name="Gaskell J.A."/>
            <person name="Kersten P."/>
            <person name="St John F."/>
            <person name="Glasner J."/>
            <person name="Sabat G."/>
            <person name="Splinter BonDurant S."/>
            <person name="Syed K."/>
            <person name="Yadav J."/>
            <person name="Mgbeahuruike A.C."/>
            <person name="Kovalchuk A."/>
            <person name="Asiegbu F.O."/>
            <person name="Lackner G."/>
            <person name="Hoffmeister D."/>
            <person name="Rencoret J."/>
            <person name="Gutierrez A."/>
            <person name="Sun H."/>
            <person name="Lindquist E."/>
            <person name="Barry K."/>
            <person name="Riley R."/>
            <person name="Grigoriev I.V."/>
            <person name="Henrissat B."/>
            <person name="Kues U."/>
            <person name="Berka R.M."/>
            <person name="Martinez A.T."/>
            <person name="Covert S.F."/>
            <person name="Blanchette R.A."/>
            <person name="Cullen D."/>
        </authorList>
    </citation>
    <scope>NUCLEOTIDE SEQUENCE [LARGE SCALE GENOMIC DNA]</scope>
    <source>
        <strain evidence="2 3">11061_1 CR5-6</strain>
    </source>
</reference>
<evidence type="ECO:0000313" key="3">
    <source>
        <dbReference type="Proteomes" id="UP000053257"/>
    </source>
</evidence>
<evidence type="ECO:0000313" key="2">
    <source>
        <dbReference type="EMBL" id="KIP01104.1"/>
    </source>
</evidence>
<dbReference type="STRING" id="745531.A0A0C3N9D8"/>
<dbReference type="SUPFAM" id="SSF51905">
    <property type="entry name" value="FAD/NAD(P)-binding domain"/>
    <property type="match status" value="1"/>
</dbReference>
<keyword evidence="3" id="KW-1185">Reference proteome</keyword>
<dbReference type="GO" id="GO:0009063">
    <property type="term" value="P:amino acid catabolic process"/>
    <property type="evidence" value="ECO:0007669"/>
    <property type="project" value="TreeGrafter"/>
</dbReference>
<dbReference type="Gene3D" id="3.50.50.60">
    <property type="entry name" value="FAD/NAD(P)-binding domain"/>
    <property type="match status" value="1"/>
</dbReference>
<name>A0A0C3N9D8_PHLG1</name>
<dbReference type="GO" id="GO:0001716">
    <property type="term" value="F:L-amino-acid oxidase activity"/>
    <property type="evidence" value="ECO:0007669"/>
    <property type="project" value="TreeGrafter"/>
</dbReference>
<dbReference type="InterPro" id="IPR050281">
    <property type="entry name" value="Flavin_monoamine_oxidase"/>
</dbReference>